<keyword evidence="3" id="KW-1185">Reference proteome</keyword>
<keyword evidence="1" id="KW-0472">Membrane</keyword>
<dbReference type="EMBL" id="VENP01000029">
    <property type="protein sequence ID" value="TNU73926.1"/>
    <property type="molecule type" value="Genomic_DNA"/>
</dbReference>
<gene>
    <name evidence="2" type="ORF">FH969_08720</name>
</gene>
<sequence>MLRRGAWHWLWAALALVVGEFVASAGWVVWLAAAGVVVTGLTGLVTHRPWARVALWIGLGLALGVLLHLALAIVHPDSPGLVPLAPVQW</sequence>
<proteinExistence type="predicted"/>
<keyword evidence="1" id="KW-1133">Transmembrane helix</keyword>
<feature type="transmembrane region" description="Helical" evidence="1">
    <location>
        <begin position="53"/>
        <end position="74"/>
    </location>
</feature>
<evidence type="ECO:0000256" key="1">
    <source>
        <dbReference type="SAM" id="Phobius"/>
    </source>
</evidence>
<protein>
    <submittedName>
        <fullName evidence="2">Uncharacterized protein</fullName>
    </submittedName>
</protein>
<accession>A0A5C5BAF5</accession>
<organism evidence="2 3">
    <name type="scientific">Miniimonas arenae</name>
    <dbReference type="NCBI Taxonomy" id="676201"/>
    <lineage>
        <taxon>Bacteria</taxon>
        <taxon>Bacillati</taxon>
        <taxon>Actinomycetota</taxon>
        <taxon>Actinomycetes</taxon>
        <taxon>Micrococcales</taxon>
        <taxon>Beutenbergiaceae</taxon>
        <taxon>Miniimonas</taxon>
    </lineage>
</organism>
<keyword evidence="1" id="KW-0812">Transmembrane</keyword>
<dbReference type="AlphaFoldDB" id="A0A5C5BAF5"/>
<feature type="transmembrane region" description="Helical" evidence="1">
    <location>
        <begin position="29"/>
        <end position="46"/>
    </location>
</feature>
<reference evidence="2 3" key="1">
    <citation type="submission" date="2019-06" db="EMBL/GenBank/DDBJ databases">
        <title>Draft genome sequence of Miniimonas arenae KCTC 19750T isolated from sea sand.</title>
        <authorList>
            <person name="Park S.-J."/>
        </authorList>
    </citation>
    <scope>NUCLEOTIDE SEQUENCE [LARGE SCALE GENOMIC DNA]</scope>
    <source>
        <strain evidence="2 3">KCTC 19750</strain>
    </source>
</reference>
<evidence type="ECO:0000313" key="2">
    <source>
        <dbReference type="EMBL" id="TNU73926.1"/>
    </source>
</evidence>
<comment type="caution">
    <text evidence="2">The sequence shown here is derived from an EMBL/GenBank/DDBJ whole genome shotgun (WGS) entry which is preliminary data.</text>
</comment>
<dbReference type="Proteomes" id="UP000313849">
    <property type="component" value="Unassembled WGS sequence"/>
</dbReference>
<evidence type="ECO:0000313" key="3">
    <source>
        <dbReference type="Proteomes" id="UP000313849"/>
    </source>
</evidence>
<name>A0A5C5BAF5_9MICO</name>
<dbReference type="RefSeq" id="WP_139986980.1">
    <property type="nucleotide sequence ID" value="NZ_VENP01000029.1"/>
</dbReference>